<evidence type="ECO:0000256" key="11">
    <source>
        <dbReference type="ARBA" id="ARBA00047836"/>
    </source>
</evidence>
<gene>
    <name evidence="12 16" type="primary">dapA</name>
    <name evidence="16" type="ORF">EXM22_17240</name>
</gene>
<comment type="caution">
    <text evidence="12">Was originally thought to be a dihydrodipicolinate synthase (DHDPS), catalyzing the condensation of (S)-aspartate-beta-semialdehyde [(S)-ASA] and pyruvate to dihydrodipicolinate (DHDP). However, it was shown in E.coli that the product of the enzymatic reaction is not dihydrodipicolinate but in fact (4S)-4-hydroxy-2,3,4,5-tetrahydro-(2S)-dipicolinic acid (HTPA), and that the consecutive dehydration reaction leading to DHDP is not spontaneous but catalyzed by DapB.</text>
</comment>
<dbReference type="EC" id="4.3.3.7" evidence="4 12"/>
<keyword evidence="9 12" id="KW-0456">Lyase</keyword>
<dbReference type="PROSITE" id="PS00666">
    <property type="entry name" value="DHDPS_2"/>
    <property type="match status" value="1"/>
</dbReference>
<comment type="function">
    <text evidence="1 12">Catalyzes the condensation of (S)-aspartate-beta-semialdehyde [(S)-ASA] and pyruvate to 4-hydroxy-tetrahydrodipicolinate (HTPA).</text>
</comment>
<dbReference type="PANTHER" id="PTHR12128:SF66">
    <property type="entry name" value="4-HYDROXY-2-OXOGLUTARATE ALDOLASE, MITOCHONDRIAL"/>
    <property type="match status" value="1"/>
</dbReference>
<evidence type="ECO:0000256" key="7">
    <source>
        <dbReference type="ARBA" id="ARBA00022915"/>
    </source>
</evidence>
<dbReference type="Proteomes" id="UP000324209">
    <property type="component" value="Chromosome"/>
</dbReference>
<name>A0A5C1QNV1_9SPIO</name>
<keyword evidence="7 12" id="KW-0220">Diaminopimelate biosynthesis</keyword>
<comment type="caution">
    <text evidence="12">Lacks conserved residue(s) required for the propagation of feature annotation.</text>
</comment>
<dbReference type="GO" id="GO:0009089">
    <property type="term" value="P:lysine biosynthetic process via diaminopimelate"/>
    <property type="evidence" value="ECO:0007669"/>
    <property type="project" value="UniProtKB-UniRule"/>
</dbReference>
<dbReference type="GO" id="GO:0019877">
    <property type="term" value="P:diaminopimelate biosynthetic process"/>
    <property type="evidence" value="ECO:0007669"/>
    <property type="project" value="UniProtKB-UniRule"/>
</dbReference>
<evidence type="ECO:0000313" key="17">
    <source>
        <dbReference type="Proteomes" id="UP000324209"/>
    </source>
</evidence>
<comment type="subunit">
    <text evidence="12">Homotetramer; dimer of dimers.</text>
</comment>
<evidence type="ECO:0000256" key="1">
    <source>
        <dbReference type="ARBA" id="ARBA00003294"/>
    </source>
</evidence>
<evidence type="ECO:0000256" key="5">
    <source>
        <dbReference type="ARBA" id="ARBA00022490"/>
    </source>
</evidence>
<keyword evidence="8 12" id="KW-0457">Lysine biosynthesis</keyword>
<comment type="subcellular location">
    <subcellularLocation>
        <location evidence="12">Cytoplasm</location>
    </subcellularLocation>
</comment>
<dbReference type="HAMAP" id="MF_00418">
    <property type="entry name" value="DapA"/>
    <property type="match status" value="1"/>
</dbReference>
<sequence length="294" mass="31557">MTKEFKGLIPPIVTPFTADGKSVSEENLRKVMRHVISNGCTGVFVGGSQGEFFSMSFEERVRSFEIAVDEAAGKYPVLAGTAAITTDETVELSKAAEKAGISAISVINPYFITLNEDEMYDHYKSVAESVKIPVFLYNNPGRTGCFIPLSVIKRLAKIDNIIGIKDSSGNLTYVNSILDIEDDFLVFSGMDTCIFNIITSGGAGAVAATANVAPALVSSIYNKIQSGDLAGARKAQKELTPLRDAFALGSFPVVVKEALQLLGIEAGPARLPIHPMSSENRAKLKDILKTMKLV</sequence>
<feature type="active site" description="Schiff-base intermediate with substrate" evidence="12 14">
    <location>
        <position position="165"/>
    </location>
</feature>
<accession>A0A5C1QNV1</accession>
<feature type="active site" description="Proton donor/acceptor" evidence="12 14">
    <location>
        <position position="137"/>
    </location>
</feature>
<organism evidence="16 17">
    <name type="scientific">Oceanispirochaeta crateris</name>
    <dbReference type="NCBI Taxonomy" id="2518645"/>
    <lineage>
        <taxon>Bacteria</taxon>
        <taxon>Pseudomonadati</taxon>
        <taxon>Spirochaetota</taxon>
        <taxon>Spirochaetia</taxon>
        <taxon>Spirochaetales</taxon>
        <taxon>Spirochaetaceae</taxon>
        <taxon>Oceanispirochaeta</taxon>
    </lineage>
</organism>
<dbReference type="GO" id="GO:0008840">
    <property type="term" value="F:4-hydroxy-tetrahydrodipicolinate synthase activity"/>
    <property type="evidence" value="ECO:0007669"/>
    <property type="project" value="UniProtKB-UniRule"/>
</dbReference>
<dbReference type="InterPro" id="IPR005263">
    <property type="entry name" value="DapA"/>
</dbReference>
<evidence type="ECO:0000256" key="13">
    <source>
        <dbReference type="PIRNR" id="PIRNR001365"/>
    </source>
</evidence>
<dbReference type="PANTHER" id="PTHR12128">
    <property type="entry name" value="DIHYDRODIPICOLINATE SYNTHASE"/>
    <property type="match status" value="1"/>
</dbReference>
<reference evidence="16 17" key="1">
    <citation type="submission" date="2019-02" db="EMBL/GenBank/DDBJ databases">
        <title>Complete Genome Sequence and Methylome Analysis of free living Spirochaetas.</title>
        <authorList>
            <person name="Fomenkov A."/>
            <person name="Dubinina G."/>
            <person name="Leshcheva N."/>
            <person name="Mikheeva N."/>
            <person name="Grabovich M."/>
            <person name="Vincze T."/>
            <person name="Roberts R.J."/>
        </authorList>
    </citation>
    <scope>NUCLEOTIDE SEQUENCE [LARGE SCALE GENOMIC DNA]</scope>
    <source>
        <strain evidence="16 17">K2</strain>
    </source>
</reference>
<evidence type="ECO:0000256" key="2">
    <source>
        <dbReference type="ARBA" id="ARBA00005120"/>
    </source>
</evidence>
<evidence type="ECO:0000256" key="3">
    <source>
        <dbReference type="ARBA" id="ARBA00007592"/>
    </source>
</evidence>
<feature type="binding site" evidence="12 15">
    <location>
        <position position="206"/>
    </location>
    <ligand>
        <name>pyruvate</name>
        <dbReference type="ChEBI" id="CHEBI:15361"/>
    </ligand>
</feature>
<evidence type="ECO:0000313" key="16">
    <source>
        <dbReference type="EMBL" id="QEN09643.1"/>
    </source>
</evidence>
<evidence type="ECO:0000256" key="6">
    <source>
        <dbReference type="ARBA" id="ARBA00022605"/>
    </source>
</evidence>
<dbReference type="NCBIfam" id="TIGR00674">
    <property type="entry name" value="dapA"/>
    <property type="match status" value="1"/>
</dbReference>
<dbReference type="SMART" id="SM01130">
    <property type="entry name" value="DHDPS"/>
    <property type="match status" value="1"/>
</dbReference>
<dbReference type="RefSeq" id="WP_149487716.1">
    <property type="nucleotide sequence ID" value="NZ_CP036150.1"/>
</dbReference>
<dbReference type="KEGG" id="ock:EXM22_17240"/>
<dbReference type="Gene3D" id="3.20.20.70">
    <property type="entry name" value="Aldolase class I"/>
    <property type="match status" value="1"/>
</dbReference>
<dbReference type="InterPro" id="IPR013785">
    <property type="entry name" value="Aldolase_TIM"/>
</dbReference>
<comment type="similarity">
    <text evidence="3 12 13">Belongs to the DapA family.</text>
</comment>
<dbReference type="CDD" id="cd00408">
    <property type="entry name" value="DHDPS-like"/>
    <property type="match status" value="1"/>
</dbReference>
<dbReference type="SUPFAM" id="SSF51569">
    <property type="entry name" value="Aldolase"/>
    <property type="match status" value="1"/>
</dbReference>
<evidence type="ECO:0000256" key="10">
    <source>
        <dbReference type="ARBA" id="ARBA00023270"/>
    </source>
</evidence>
<evidence type="ECO:0000256" key="12">
    <source>
        <dbReference type="HAMAP-Rule" id="MF_00418"/>
    </source>
</evidence>
<proteinExistence type="inferred from homology"/>
<dbReference type="Pfam" id="PF00701">
    <property type="entry name" value="DHDPS"/>
    <property type="match status" value="1"/>
</dbReference>
<evidence type="ECO:0000256" key="15">
    <source>
        <dbReference type="PIRSR" id="PIRSR001365-2"/>
    </source>
</evidence>
<evidence type="ECO:0000256" key="4">
    <source>
        <dbReference type="ARBA" id="ARBA00012086"/>
    </source>
</evidence>
<dbReference type="GO" id="GO:0005737">
    <property type="term" value="C:cytoplasm"/>
    <property type="evidence" value="ECO:0007669"/>
    <property type="project" value="UniProtKB-SubCell"/>
</dbReference>
<comment type="catalytic activity">
    <reaction evidence="11 12">
        <text>L-aspartate 4-semialdehyde + pyruvate = (2S,4S)-4-hydroxy-2,3,4,5-tetrahydrodipicolinate + H2O + H(+)</text>
        <dbReference type="Rhea" id="RHEA:34171"/>
        <dbReference type="ChEBI" id="CHEBI:15361"/>
        <dbReference type="ChEBI" id="CHEBI:15377"/>
        <dbReference type="ChEBI" id="CHEBI:15378"/>
        <dbReference type="ChEBI" id="CHEBI:67139"/>
        <dbReference type="ChEBI" id="CHEBI:537519"/>
        <dbReference type="EC" id="4.3.3.7"/>
    </reaction>
</comment>
<dbReference type="InterPro" id="IPR002220">
    <property type="entry name" value="DapA-like"/>
</dbReference>
<comment type="pathway">
    <text evidence="2 12">Amino-acid biosynthesis; L-lysine biosynthesis via DAP pathway; (S)-tetrahydrodipicolinate from L-aspartate: step 3/4.</text>
</comment>
<evidence type="ECO:0000256" key="14">
    <source>
        <dbReference type="PIRSR" id="PIRSR001365-1"/>
    </source>
</evidence>
<evidence type="ECO:0000256" key="8">
    <source>
        <dbReference type="ARBA" id="ARBA00023154"/>
    </source>
</evidence>
<evidence type="ECO:0000256" key="9">
    <source>
        <dbReference type="ARBA" id="ARBA00023239"/>
    </source>
</evidence>
<keyword evidence="10 12" id="KW-0704">Schiff base</keyword>
<dbReference type="PIRSF" id="PIRSF001365">
    <property type="entry name" value="DHDPS"/>
    <property type="match status" value="1"/>
</dbReference>
<dbReference type="EMBL" id="CP036150">
    <property type="protein sequence ID" value="QEN09643.1"/>
    <property type="molecule type" value="Genomic_DNA"/>
</dbReference>
<keyword evidence="6 12" id="KW-0028">Amino-acid biosynthesis</keyword>
<dbReference type="OrthoDB" id="9771791at2"/>
<feature type="site" description="Part of a proton relay during catalysis" evidence="12">
    <location>
        <position position="48"/>
    </location>
</feature>
<keyword evidence="5 12" id="KW-0963">Cytoplasm</keyword>
<dbReference type="UniPathway" id="UPA00034">
    <property type="reaction ID" value="UER00017"/>
</dbReference>
<dbReference type="PRINTS" id="PR00146">
    <property type="entry name" value="DHPICSNTHASE"/>
</dbReference>
<dbReference type="InterPro" id="IPR020625">
    <property type="entry name" value="Schiff_base-form_aldolases_AS"/>
</dbReference>
<protein>
    <recommendedName>
        <fullName evidence="4 12">4-hydroxy-tetrahydrodipicolinate synthase</fullName>
        <shortName evidence="12">HTPA synthase</shortName>
        <ecNumber evidence="4 12">4.3.3.7</ecNumber>
    </recommendedName>
</protein>
<keyword evidence="17" id="KW-1185">Reference proteome</keyword>
<dbReference type="AlphaFoldDB" id="A0A5C1QNV1"/>